<keyword evidence="5 8" id="KW-1015">Disulfide bond</keyword>
<evidence type="ECO:0000256" key="1">
    <source>
        <dbReference type="ARBA" id="ARBA00001913"/>
    </source>
</evidence>
<dbReference type="InterPro" id="IPR036026">
    <property type="entry name" value="Seven-hairpin_glycosidases"/>
</dbReference>
<dbReference type="PANTHER" id="PTHR11742">
    <property type="entry name" value="MANNOSYL-OLIGOSACCHARIDE ALPHA-1,2-MANNOSIDASE-RELATED"/>
    <property type="match status" value="1"/>
</dbReference>
<gene>
    <name evidence="11" type="ORF">B0T18DRAFT_432048</name>
</gene>
<feature type="active site" description="Proton donor" evidence="6">
    <location>
        <position position="481"/>
    </location>
</feature>
<keyword evidence="12" id="KW-1185">Reference proteome</keyword>
<sequence>MAFWRRGSRRLALVLWAVVVVILLRYRDAISGLVTPNDLRLVPFAPGSEKQAGAATPADHGTKPVDAANAPKAATPPKKKKKKTGLESVKYFVKSGYDWSKLRRHYPIAPDDMVHPPKGPPKSLQRVQYAFPRAAFTLNDKQQGQRDAVRKAFKRAWDAYVEHGFPNDELTPVTLRGKDTFGGWAATMVDALDTLYIMGFHDEFDAMLPSVGAINWSDTELSSLNVFETNIRYLGGLLAAYDLSGEEVLLLKAVELGELLYAAFDTPNHMPPFWLDFADAKKGSQRAGITQPSASPGSLCLEFTRLAQLTGDAKYYDAIDRIKRFLERTQESTLLPGLWPIYLDFEREIANSSGDFSLGAQADSLYEYLPKMSALLGGRDPSYEKMYRRAAAVASEHLLFRPMTPDNADVLFAGDAHARSADPDDVELLPDGQHLSCFAGGMFGLGAKLYGMPASDLATAEKLTRGCAWAYAAFPTGLMPETFSLLPCASRTACAWNETRWEEEGDERYPKGFRYVRDARYMLRPEAIESVFLLYRMTGRAEYQDVAWRMFLSVQAATVTDKANSAIADVNVVVKGDTKTEKTDEMESFWLAETLKYFYLVFSPPDVVGLDEWVLNTEAHPLRRPDR</sequence>
<evidence type="ECO:0000256" key="8">
    <source>
        <dbReference type="PIRSR" id="PIRSR601382-3"/>
    </source>
</evidence>
<evidence type="ECO:0000256" key="2">
    <source>
        <dbReference type="ARBA" id="ARBA00004922"/>
    </source>
</evidence>
<evidence type="ECO:0000256" key="5">
    <source>
        <dbReference type="ARBA" id="ARBA00023157"/>
    </source>
</evidence>
<dbReference type="PANTHER" id="PTHR11742:SF89">
    <property type="entry name" value="ALPHA-1,2-MANNOSIDASE"/>
    <property type="match status" value="1"/>
</dbReference>
<dbReference type="InterPro" id="IPR001382">
    <property type="entry name" value="Glyco_hydro_47"/>
</dbReference>
<evidence type="ECO:0000256" key="6">
    <source>
        <dbReference type="PIRSR" id="PIRSR601382-1"/>
    </source>
</evidence>
<dbReference type="GO" id="GO:0036503">
    <property type="term" value="P:ERAD pathway"/>
    <property type="evidence" value="ECO:0007669"/>
    <property type="project" value="UniProtKB-ARBA"/>
</dbReference>
<comment type="caution">
    <text evidence="11">The sequence shown here is derived from an EMBL/GenBank/DDBJ whole genome shotgun (WGS) entry which is preliminary data.</text>
</comment>
<evidence type="ECO:0000256" key="7">
    <source>
        <dbReference type="PIRSR" id="PIRSR601382-2"/>
    </source>
</evidence>
<dbReference type="Gene3D" id="1.50.10.10">
    <property type="match status" value="1"/>
</dbReference>
<evidence type="ECO:0000256" key="10">
    <source>
        <dbReference type="SAM" id="MobiDB-lite"/>
    </source>
</evidence>
<keyword evidence="7" id="KW-0479">Metal-binding</keyword>
<keyword evidence="7" id="KW-0106">Calcium</keyword>
<evidence type="ECO:0000313" key="12">
    <source>
        <dbReference type="Proteomes" id="UP001172155"/>
    </source>
</evidence>
<dbReference type="PRINTS" id="PR00747">
    <property type="entry name" value="GLYHDRLASE47"/>
</dbReference>
<comment type="similarity">
    <text evidence="3 9">Belongs to the glycosyl hydrolase 47 family.</text>
</comment>
<feature type="region of interest" description="Disordered" evidence="10">
    <location>
        <begin position="50"/>
        <end position="82"/>
    </location>
</feature>
<accession>A0AA40EK53</accession>
<feature type="compositionally biased region" description="Low complexity" evidence="10">
    <location>
        <begin position="64"/>
        <end position="76"/>
    </location>
</feature>
<proteinExistence type="inferred from homology"/>
<evidence type="ECO:0000256" key="9">
    <source>
        <dbReference type="RuleBase" id="RU361193"/>
    </source>
</evidence>
<dbReference type="GO" id="GO:0004571">
    <property type="term" value="F:mannosyl-oligosaccharide 1,2-alpha-mannosidase activity"/>
    <property type="evidence" value="ECO:0007669"/>
    <property type="project" value="InterPro"/>
</dbReference>
<evidence type="ECO:0000256" key="4">
    <source>
        <dbReference type="ARBA" id="ARBA00022801"/>
    </source>
</evidence>
<dbReference type="FunFam" id="1.50.10.10:FF:000037">
    <property type="entry name" value="alpha-1,2-Mannosidase"/>
    <property type="match status" value="1"/>
</dbReference>
<protein>
    <recommendedName>
        <fullName evidence="9">alpha-1,2-Mannosidase</fullName>
        <ecNumber evidence="9">3.2.1.-</ecNumber>
    </recommendedName>
</protein>
<keyword evidence="9" id="KW-0326">Glycosidase</keyword>
<dbReference type="GO" id="GO:0005975">
    <property type="term" value="P:carbohydrate metabolic process"/>
    <property type="evidence" value="ECO:0007669"/>
    <property type="project" value="InterPro"/>
</dbReference>
<evidence type="ECO:0000256" key="3">
    <source>
        <dbReference type="ARBA" id="ARBA00007658"/>
    </source>
</evidence>
<dbReference type="Proteomes" id="UP001172155">
    <property type="component" value="Unassembled WGS sequence"/>
</dbReference>
<dbReference type="EC" id="3.2.1.-" evidence="9"/>
<reference evidence="11" key="1">
    <citation type="submission" date="2023-06" db="EMBL/GenBank/DDBJ databases">
        <title>Genome-scale phylogeny and comparative genomics of the fungal order Sordariales.</title>
        <authorList>
            <consortium name="Lawrence Berkeley National Laboratory"/>
            <person name="Hensen N."/>
            <person name="Bonometti L."/>
            <person name="Westerberg I."/>
            <person name="Brannstrom I.O."/>
            <person name="Guillou S."/>
            <person name="Cros-Aarteil S."/>
            <person name="Calhoun S."/>
            <person name="Haridas S."/>
            <person name="Kuo A."/>
            <person name="Mondo S."/>
            <person name="Pangilinan J."/>
            <person name="Riley R."/>
            <person name="LaButti K."/>
            <person name="Andreopoulos B."/>
            <person name="Lipzen A."/>
            <person name="Chen C."/>
            <person name="Yanf M."/>
            <person name="Daum C."/>
            <person name="Ng V."/>
            <person name="Clum A."/>
            <person name="Steindorff A."/>
            <person name="Ohm R."/>
            <person name="Martin F."/>
            <person name="Silar P."/>
            <person name="Natvig D."/>
            <person name="Lalanne C."/>
            <person name="Gautier V."/>
            <person name="Ament-velasquez S.L."/>
            <person name="Kruys A."/>
            <person name="Hutchinson M.I."/>
            <person name="Powell A.J."/>
            <person name="Barry K."/>
            <person name="Miller A.N."/>
            <person name="Grigoriev I.V."/>
            <person name="Debuchy R."/>
            <person name="Gladieux P."/>
            <person name="Thoren M.H."/>
            <person name="Johannesson H."/>
        </authorList>
    </citation>
    <scope>NUCLEOTIDE SEQUENCE</scope>
    <source>
        <strain evidence="11">SMH3187-1</strain>
    </source>
</reference>
<dbReference type="GO" id="GO:0005783">
    <property type="term" value="C:endoplasmic reticulum"/>
    <property type="evidence" value="ECO:0007669"/>
    <property type="project" value="TreeGrafter"/>
</dbReference>
<name>A0AA40EK53_9PEZI</name>
<keyword evidence="4 9" id="KW-0378">Hydrolase</keyword>
<comment type="pathway">
    <text evidence="2">Protein modification; protein glycosylation.</text>
</comment>
<comment type="cofactor">
    <cofactor evidence="1 7">
        <name>Ca(2+)</name>
        <dbReference type="ChEBI" id="CHEBI:29108"/>
    </cofactor>
</comment>
<feature type="active site" evidence="6">
    <location>
        <position position="526"/>
    </location>
</feature>
<dbReference type="EMBL" id="JAUKUD010000006">
    <property type="protein sequence ID" value="KAK0740801.1"/>
    <property type="molecule type" value="Genomic_DNA"/>
</dbReference>
<dbReference type="AlphaFoldDB" id="A0AA40EK53"/>
<feature type="active site" description="Proton donor" evidence="6">
    <location>
        <position position="228"/>
    </location>
</feature>
<dbReference type="Pfam" id="PF01532">
    <property type="entry name" value="Glyco_hydro_47"/>
    <property type="match status" value="1"/>
</dbReference>
<dbReference type="GO" id="GO:0016020">
    <property type="term" value="C:membrane"/>
    <property type="evidence" value="ECO:0007669"/>
    <property type="project" value="InterPro"/>
</dbReference>
<dbReference type="InterPro" id="IPR050749">
    <property type="entry name" value="Glycosyl_Hydrolase_47"/>
</dbReference>
<organism evidence="11 12">
    <name type="scientific">Schizothecium vesticola</name>
    <dbReference type="NCBI Taxonomy" id="314040"/>
    <lineage>
        <taxon>Eukaryota</taxon>
        <taxon>Fungi</taxon>
        <taxon>Dikarya</taxon>
        <taxon>Ascomycota</taxon>
        <taxon>Pezizomycotina</taxon>
        <taxon>Sordariomycetes</taxon>
        <taxon>Sordariomycetidae</taxon>
        <taxon>Sordariales</taxon>
        <taxon>Schizotheciaceae</taxon>
        <taxon>Schizothecium</taxon>
    </lineage>
</organism>
<evidence type="ECO:0000313" key="11">
    <source>
        <dbReference type="EMBL" id="KAK0740801.1"/>
    </source>
</evidence>
<dbReference type="InterPro" id="IPR012341">
    <property type="entry name" value="6hp_glycosidase-like_sf"/>
</dbReference>
<feature type="disulfide bond" evidence="8">
    <location>
        <begin position="437"/>
        <end position="467"/>
    </location>
</feature>
<feature type="active site" evidence="6">
    <location>
        <position position="363"/>
    </location>
</feature>
<dbReference type="GO" id="GO:0005509">
    <property type="term" value="F:calcium ion binding"/>
    <property type="evidence" value="ECO:0007669"/>
    <property type="project" value="InterPro"/>
</dbReference>
<feature type="binding site" evidence="7">
    <location>
        <position position="617"/>
    </location>
    <ligand>
        <name>Ca(2+)</name>
        <dbReference type="ChEBI" id="CHEBI:29108"/>
    </ligand>
</feature>
<dbReference type="SUPFAM" id="SSF48225">
    <property type="entry name" value="Seven-hairpin glycosidases"/>
    <property type="match status" value="1"/>
</dbReference>